<name>A0ACA9QQK0_9GLOM</name>
<reference evidence="1" key="1">
    <citation type="submission" date="2021-06" db="EMBL/GenBank/DDBJ databases">
        <authorList>
            <person name="Kallberg Y."/>
            <person name="Tangrot J."/>
            <person name="Rosling A."/>
        </authorList>
    </citation>
    <scope>NUCLEOTIDE SEQUENCE</scope>
    <source>
        <strain evidence="1">MA461A</strain>
    </source>
</reference>
<evidence type="ECO:0000313" key="2">
    <source>
        <dbReference type="Proteomes" id="UP000789920"/>
    </source>
</evidence>
<dbReference type="Proteomes" id="UP000789920">
    <property type="component" value="Unassembled WGS sequence"/>
</dbReference>
<evidence type="ECO:0000313" key="1">
    <source>
        <dbReference type="EMBL" id="CAG8758720.1"/>
    </source>
</evidence>
<dbReference type="EMBL" id="CAJVQC010035341">
    <property type="protein sequence ID" value="CAG8758720.1"/>
    <property type="molecule type" value="Genomic_DNA"/>
</dbReference>
<accession>A0ACA9QQK0</accession>
<protein>
    <submittedName>
        <fullName evidence="1">33378_t:CDS:1</fullName>
    </submittedName>
</protein>
<sequence length="109" mass="12746">MTTTSLSERLINLNKENNDLKNKNNNLSLINIKLQDEIEKLRKQLLGYQNSDYISLEVENKDLKLANKQLLNKIQKLKRNNTTSIVILKDDKKLLIEIKKLSTLIDYFS</sequence>
<feature type="non-terminal residue" evidence="1">
    <location>
        <position position="109"/>
    </location>
</feature>
<proteinExistence type="predicted"/>
<gene>
    <name evidence="1" type="ORF">RPERSI_LOCUS14988</name>
</gene>
<comment type="caution">
    <text evidence="1">The sequence shown here is derived from an EMBL/GenBank/DDBJ whole genome shotgun (WGS) entry which is preliminary data.</text>
</comment>
<organism evidence="1 2">
    <name type="scientific">Racocetra persica</name>
    <dbReference type="NCBI Taxonomy" id="160502"/>
    <lineage>
        <taxon>Eukaryota</taxon>
        <taxon>Fungi</taxon>
        <taxon>Fungi incertae sedis</taxon>
        <taxon>Mucoromycota</taxon>
        <taxon>Glomeromycotina</taxon>
        <taxon>Glomeromycetes</taxon>
        <taxon>Diversisporales</taxon>
        <taxon>Gigasporaceae</taxon>
        <taxon>Racocetra</taxon>
    </lineage>
</organism>
<keyword evidence="2" id="KW-1185">Reference proteome</keyword>